<proteinExistence type="predicted"/>
<keyword evidence="1" id="KW-0812">Transmembrane</keyword>
<dbReference type="NCBIfam" id="TIGR02532">
    <property type="entry name" value="IV_pilin_GFxxxE"/>
    <property type="match status" value="1"/>
</dbReference>
<comment type="caution">
    <text evidence="3">The sequence shown here is derived from an EMBL/GenBank/DDBJ whole genome shotgun (WGS) entry which is preliminary data.</text>
</comment>
<feature type="transmembrane region" description="Helical" evidence="1">
    <location>
        <begin position="12"/>
        <end position="34"/>
    </location>
</feature>
<organism evidence="3 4">
    <name type="scientific">Iodobacter violaceini</name>
    <dbReference type="NCBI Taxonomy" id="3044271"/>
    <lineage>
        <taxon>Bacteria</taxon>
        <taxon>Pseudomonadati</taxon>
        <taxon>Pseudomonadota</taxon>
        <taxon>Betaproteobacteria</taxon>
        <taxon>Neisseriales</taxon>
        <taxon>Chitinibacteraceae</taxon>
        <taxon>Iodobacter</taxon>
    </lineage>
</organism>
<dbReference type="Gene3D" id="3.30.1690.10">
    <property type="entry name" value="TcpA-like pilin"/>
    <property type="match status" value="1"/>
</dbReference>
<dbReference type="SUPFAM" id="SSF54523">
    <property type="entry name" value="Pili subunits"/>
    <property type="match status" value="1"/>
</dbReference>
<name>A0ABX0KWI2_9NEIS</name>
<dbReference type="Pfam" id="PF08805">
    <property type="entry name" value="PilS"/>
    <property type="match status" value="1"/>
</dbReference>
<dbReference type="RefSeq" id="WP_166826426.1">
    <property type="nucleotide sequence ID" value="NZ_JAAOLX010000005.1"/>
</dbReference>
<dbReference type="EMBL" id="JAAOLX010000005">
    <property type="protein sequence ID" value="NHQ86760.1"/>
    <property type="molecule type" value="Genomic_DNA"/>
</dbReference>
<dbReference type="InterPro" id="IPR045584">
    <property type="entry name" value="Pilin-like"/>
</dbReference>
<evidence type="ECO:0000256" key="1">
    <source>
        <dbReference type="SAM" id="Phobius"/>
    </source>
</evidence>
<keyword evidence="1" id="KW-1133">Transmembrane helix</keyword>
<dbReference type="Pfam" id="PF07963">
    <property type="entry name" value="N_methyl"/>
    <property type="match status" value="1"/>
</dbReference>
<gene>
    <name evidence="3" type="ORF">HA050_11590</name>
</gene>
<keyword evidence="4" id="KW-1185">Reference proteome</keyword>
<evidence type="ECO:0000313" key="4">
    <source>
        <dbReference type="Proteomes" id="UP000712570"/>
    </source>
</evidence>
<sequence length="178" mass="19040">MKYFNKKQTGYTLIEIMIAMVIISIIVGGLIMGFKMLKSGANVDREAKKVSLIQASLVKYTTNNVDTQGIDTTTVINLKSVPDETILGGNKITNRFGGETTIAPDTLTNANDAINITNNGMNKEQCIEYGKTGGASYEVIKANGTTVKARTETKVNETINAACVVGTTNSVSFIFGKG</sequence>
<reference evidence="3 4" key="1">
    <citation type="submission" date="2020-03" db="EMBL/GenBank/DDBJ databases">
        <title>Draft genome sequence of environmentally isolated violet-colored cultures.</title>
        <authorList>
            <person name="Wilson H.S."/>
        </authorList>
    </citation>
    <scope>NUCLEOTIDE SEQUENCE [LARGE SCALE GENOMIC DNA]</scope>
    <source>
        <strain evidence="3 4">HSC-16F04</strain>
    </source>
</reference>
<dbReference type="PROSITE" id="PS00409">
    <property type="entry name" value="PROKAR_NTER_METHYL"/>
    <property type="match status" value="1"/>
</dbReference>
<protein>
    <submittedName>
        <fullName evidence="3">Prepilin-type N-terminal cleavage/methylation domain-containing protein</fullName>
    </submittedName>
</protein>
<accession>A0ABX0KWI2</accession>
<dbReference type="InterPro" id="IPR014911">
    <property type="entry name" value="PilS_N"/>
</dbReference>
<keyword evidence="1" id="KW-0472">Membrane</keyword>
<dbReference type="Proteomes" id="UP000712570">
    <property type="component" value="Unassembled WGS sequence"/>
</dbReference>
<evidence type="ECO:0000259" key="2">
    <source>
        <dbReference type="Pfam" id="PF08805"/>
    </source>
</evidence>
<feature type="domain" description="Type 4 secretion system PilS N-terminal" evidence="2">
    <location>
        <begin position="42"/>
        <end position="174"/>
    </location>
</feature>
<dbReference type="InterPro" id="IPR012902">
    <property type="entry name" value="N_methyl_site"/>
</dbReference>
<evidence type="ECO:0000313" key="3">
    <source>
        <dbReference type="EMBL" id="NHQ86760.1"/>
    </source>
</evidence>